<evidence type="ECO:0000313" key="1">
    <source>
        <dbReference type="EMBL" id="PWS28399.1"/>
    </source>
</evidence>
<protein>
    <recommendedName>
        <fullName evidence="3">Carboxypeptidase regulatory-like domain-containing protein</fullName>
    </recommendedName>
</protein>
<gene>
    <name evidence="1" type="ORF">DHW03_00645</name>
</gene>
<dbReference type="AlphaFoldDB" id="A0A317ERD3"/>
<name>A0A317ERD3_9SPHI</name>
<evidence type="ECO:0000313" key="2">
    <source>
        <dbReference type="Proteomes" id="UP000245379"/>
    </source>
</evidence>
<proteinExistence type="predicted"/>
<evidence type="ECO:0008006" key="3">
    <source>
        <dbReference type="Google" id="ProtNLM"/>
    </source>
</evidence>
<reference evidence="1 2" key="1">
    <citation type="submission" date="2018-05" db="EMBL/GenBank/DDBJ databases">
        <title>Pedobacter paludis sp. nov., isolated from wetland soil.</title>
        <authorList>
            <person name="Zhang Y."/>
            <person name="Wang G."/>
        </authorList>
    </citation>
    <scope>NUCLEOTIDE SEQUENCE [LARGE SCALE GENOMIC DNA]</scope>
    <source>
        <strain evidence="1 2">KCTC22721</strain>
    </source>
</reference>
<dbReference type="InterPro" id="IPR008969">
    <property type="entry name" value="CarboxyPept-like_regulatory"/>
</dbReference>
<dbReference type="SUPFAM" id="SSF49464">
    <property type="entry name" value="Carboxypeptidase regulatory domain-like"/>
    <property type="match status" value="1"/>
</dbReference>
<sequence length="223" mass="24778">MKSSSLEITIPKPCHADWHSMEKRDQSKFCTLCSKSVFDFSKYSDAEIIQLLSNATGEICGRLSVSQLNSLNYQLMVAPAGKSWLKYLGVLAIGASIFVSEANATVLKPSIAIEKNMEAKPSDSKPKSVKKIYGYVVDVNNKPMEGIRLVLQNTKLYASTDKNGRYEIKLPNGFDTKNINLTVESIRFDGALLVNYNMEKQNNLILSAQEKMIMGKIIMAPRG</sequence>
<comment type="caution">
    <text evidence="1">The sequence shown here is derived from an EMBL/GenBank/DDBJ whole genome shotgun (WGS) entry which is preliminary data.</text>
</comment>
<organism evidence="1 2">
    <name type="scientific">Pedobacter yonginense</name>
    <dbReference type="NCBI Taxonomy" id="651869"/>
    <lineage>
        <taxon>Bacteria</taxon>
        <taxon>Pseudomonadati</taxon>
        <taxon>Bacteroidota</taxon>
        <taxon>Sphingobacteriia</taxon>
        <taxon>Sphingobacteriales</taxon>
        <taxon>Sphingobacteriaceae</taxon>
        <taxon>Pedobacter</taxon>
    </lineage>
</organism>
<accession>A0A317ERD3</accession>
<dbReference type="RefSeq" id="WP_109923846.1">
    <property type="nucleotide sequence ID" value="NZ_QGNZ01000001.1"/>
</dbReference>
<keyword evidence="2" id="KW-1185">Reference proteome</keyword>
<dbReference type="OrthoDB" id="7432683at2"/>
<dbReference type="Gene3D" id="2.60.40.1120">
    <property type="entry name" value="Carboxypeptidase-like, regulatory domain"/>
    <property type="match status" value="1"/>
</dbReference>
<dbReference type="Proteomes" id="UP000245379">
    <property type="component" value="Unassembled WGS sequence"/>
</dbReference>
<dbReference type="EMBL" id="QGNZ01000001">
    <property type="protein sequence ID" value="PWS28399.1"/>
    <property type="molecule type" value="Genomic_DNA"/>
</dbReference>